<accession>A0A0C9U3K8</accession>
<gene>
    <name evidence="1" type="ORF">M422DRAFT_275650</name>
</gene>
<dbReference type="EMBL" id="KN837604">
    <property type="protein sequence ID" value="KIJ23717.1"/>
    <property type="molecule type" value="Genomic_DNA"/>
</dbReference>
<dbReference type="HOGENOM" id="CLU_1788044_0_0_1"/>
<dbReference type="Proteomes" id="UP000054279">
    <property type="component" value="Unassembled WGS sequence"/>
</dbReference>
<protein>
    <submittedName>
        <fullName evidence="1">Uncharacterized protein</fullName>
    </submittedName>
</protein>
<evidence type="ECO:0000313" key="2">
    <source>
        <dbReference type="Proteomes" id="UP000054279"/>
    </source>
</evidence>
<organism evidence="1 2">
    <name type="scientific">Sphaerobolus stellatus (strain SS14)</name>
    <dbReference type="NCBI Taxonomy" id="990650"/>
    <lineage>
        <taxon>Eukaryota</taxon>
        <taxon>Fungi</taxon>
        <taxon>Dikarya</taxon>
        <taxon>Basidiomycota</taxon>
        <taxon>Agaricomycotina</taxon>
        <taxon>Agaricomycetes</taxon>
        <taxon>Phallomycetidae</taxon>
        <taxon>Geastrales</taxon>
        <taxon>Sphaerobolaceae</taxon>
        <taxon>Sphaerobolus</taxon>
    </lineage>
</organism>
<name>A0A0C9U3K8_SPHS4</name>
<sequence length="145" mass="16008">MWIVSGIGSWPSERALTIHRDARYVGLPTGIIAVLFMLKAALDALHQSSSTTGERVSLATPETLAHWTKTQAKGEEAFVWVARYHDDVDKELAHITLASSLSRILNWTIIPNALSARPNASPKSSDIWPFYLGDLHPNKVIHLTA</sequence>
<proteinExistence type="predicted"/>
<evidence type="ECO:0000313" key="1">
    <source>
        <dbReference type="EMBL" id="KIJ23717.1"/>
    </source>
</evidence>
<dbReference type="AlphaFoldDB" id="A0A0C9U3K8"/>
<reference evidence="1 2" key="1">
    <citation type="submission" date="2014-06" db="EMBL/GenBank/DDBJ databases">
        <title>Evolutionary Origins and Diversification of the Mycorrhizal Mutualists.</title>
        <authorList>
            <consortium name="DOE Joint Genome Institute"/>
            <consortium name="Mycorrhizal Genomics Consortium"/>
            <person name="Kohler A."/>
            <person name="Kuo A."/>
            <person name="Nagy L.G."/>
            <person name="Floudas D."/>
            <person name="Copeland A."/>
            <person name="Barry K.W."/>
            <person name="Cichocki N."/>
            <person name="Veneault-Fourrey C."/>
            <person name="LaButti K."/>
            <person name="Lindquist E.A."/>
            <person name="Lipzen A."/>
            <person name="Lundell T."/>
            <person name="Morin E."/>
            <person name="Murat C."/>
            <person name="Riley R."/>
            <person name="Ohm R."/>
            <person name="Sun H."/>
            <person name="Tunlid A."/>
            <person name="Henrissat B."/>
            <person name="Grigoriev I.V."/>
            <person name="Hibbett D.S."/>
            <person name="Martin F."/>
        </authorList>
    </citation>
    <scope>NUCLEOTIDE SEQUENCE [LARGE SCALE GENOMIC DNA]</scope>
    <source>
        <strain evidence="1 2">SS14</strain>
    </source>
</reference>
<keyword evidence="2" id="KW-1185">Reference proteome</keyword>